<dbReference type="AlphaFoldDB" id="A0A5C3LSX0"/>
<keyword evidence="3" id="KW-1185">Reference proteome</keyword>
<reference evidence="2 3" key="1">
    <citation type="journal article" date="2019" name="Nat. Ecol. Evol.">
        <title>Megaphylogeny resolves global patterns of mushroom evolution.</title>
        <authorList>
            <person name="Varga T."/>
            <person name="Krizsan K."/>
            <person name="Foldi C."/>
            <person name="Dima B."/>
            <person name="Sanchez-Garcia M."/>
            <person name="Sanchez-Ramirez S."/>
            <person name="Szollosi G.J."/>
            <person name="Szarkandi J.G."/>
            <person name="Papp V."/>
            <person name="Albert L."/>
            <person name="Andreopoulos W."/>
            <person name="Angelini C."/>
            <person name="Antonin V."/>
            <person name="Barry K.W."/>
            <person name="Bougher N.L."/>
            <person name="Buchanan P."/>
            <person name="Buyck B."/>
            <person name="Bense V."/>
            <person name="Catcheside P."/>
            <person name="Chovatia M."/>
            <person name="Cooper J."/>
            <person name="Damon W."/>
            <person name="Desjardin D."/>
            <person name="Finy P."/>
            <person name="Geml J."/>
            <person name="Haridas S."/>
            <person name="Hughes K."/>
            <person name="Justo A."/>
            <person name="Karasinski D."/>
            <person name="Kautmanova I."/>
            <person name="Kiss B."/>
            <person name="Kocsube S."/>
            <person name="Kotiranta H."/>
            <person name="LaButti K.M."/>
            <person name="Lechner B.E."/>
            <person name="Liimatainen K."/>
            <person name="Lipzen A."/>
            <person name="Lukacs Z."/>
            <person name="Mihaltcheva S."/>
            <person name="Morgado L.N."/>
            <person name="Niskanen T."/>
            <person name="Noordeloos M.E."/>
            <person name="Ohm R.A."/>
            <person name="Ortiz-Santana B."/>
            <person name="Ovrebo C."/>
            <person name="Racz N."/>
            <person name="Riley R."/>
            <person name="Savchenko A."/>
            <person name="Shiryaev A."/>
            <person name="Soop K."/>
            <person name="Spirin V."/>
            <person name="Szebenyi C."/>
            <person name="Tomsovsky M."/>
            <person name="Tulloss R.E."/>
            <person name="Uehling J."/>
            <person name="Grigoriev I.V."/>
            <person name="Vagvolgyi C."/>
            <person name="Papp T."/>
            <person name="Martin F.M."/>
            <person name="Miettinen O."/>
            <person name="Hibbett D.S."/>
            <person name="Nagy L.G."/>
        </authorList>
    </citation>
    <scope>NUCLEOTIDE SEQUENCE [LARGE SCALE GENOMIC DNA]</scope>
    <source>
        <strain evidence="2 3">CBS 166.37</strain>
    </source>
</reference>
<organism evidence="2 3">
    <name type="scientific">Crucibulum laeve</name>
    <dbReference type="NCBI Taxonomy" id="68775"/>
    <lineage>
        <taxon>Eukaryota</taxon>
        <taxon>Fungi</taxon>
        <taxon>Dikarya</taxon>
        <taxon>Basidiomycota</taxon>
        <taxon>Agaricomycotina</taxon>
        <taxon>Agaricomycetes</taxon>
        <taxon>Agaricomycetidae</taxon>
        <taxon>Agaricales</taxon>
        <taxon>Agaricineae</taxon>
        <taxon>Nidulariaceae</taxon>
        <taxon>Crucibulum</taxon>
    </lineage>
</organism>
<dbReference type="EMBL" id="ML213699">
    <property type="protein sequence ID" value="TFK31881.1"/>
    <property type="molecule type" value="Genomic_DNA"/>
</dbReference>
<gene>
    <name evidence="2" type="ORF">BDQ12DRAFT_729140</name>
</gene>
<accession>A0A5C3LSX0</accession>
<proteinExistence type="predicted"/>
<evidence type="ECO:0000313" key="2">
    <source>
        <dbReference type="EMBL" id="TFK31881.1"/>
    </source>
</evidence>
<feature type="region of interest" description="Disordered" evidence="1">
    <location>
        <begin position="100"/>
        <end position="142"/>
    </location>
</feature>
<evidence type="ECO:0000256" key="1">
    <source>
        <dbReference type="SAM" id="MobiDB-lite"/>
    </source>
</evidence>
<dbReference type="Proteomes" id="UP000308652">
    <property type="component" value="Unassembled WGS sequence"/>
</dbReference>
<name>A0A5C3LSX0_9AGAR</name>
<evidence type="ECO:0000313" key="3">
    <source>
        <dbReference type="Proteomes" id="UP000308652"/>
    </source>
</evidence>
<feature type="compositionally biased region" description="Basic and acidic residues" evidence="1">
    <location>
        <begin position="110"/>
        <end position="133"/>
    </location>
</feature>
<protein>
    <submittedName>
        <fullName evidence="2">Uncharacterized protein</fullName>
    </submittedName>
</protein>
<sequence>MTKAHYEGVLLELLSPFHSARPRDTDLRLVLSQNFKLGDKTRNHLRRIVSKNQIQVSMQIDIWKTLESNQQGFSADQSQSLELPTVLMVKDGNIYLRDIGSELGNNEQGKSGESRITDEEGSRDMKSDPKAKAEQNGISLELGEEEPLRHAVVEIVDGKPQATTVGPKRMENFKQTTAYVETKSSRRSSWMEGLKGVQRLLCCK</sequence>